<gene>
    <name evidence="2" type="ORF">VTL71DRAFT_1402</name>
</gene>
<comment type="caution">
    <text evidence="2">The sequence shown here is derived from an EMBL/GenBank/DDBJ whole genome shotgun (WGS) entry which is preliminary data.</text>
</comment>
<keyword evidence="3" id="KW-1185">Reference proteome</keyword>
<protein>
    <submittedName>
        <fullName evidence="2">Uncharacterized protein</fullName>
    </submittedName>
</protein>
<feature type="compositionally biased region" description="Basic and acidic residues" evidence="1">
    <location>
        <begin position="9"/>
        <end position="20"/>
    </location>
</feature>
<organism evidence="2 3">
    <name type="scientific">Oculimacula yallundae</name>
    <dbReference type="NCBI Taxonomy" id="86028"/>
    <lineage>
        <taxon>Eukaryota</taxon>
        <taxon>Fungi</taxon>
        <taxon>Dikarya</taxon>
        <taxon>Ascomycota</taxon>
        <taxon>Pezizomycotina</taxon>
        <taxon>Leotiomycetes</taxon>
        <taxon>Helotiales</taxon>
        <taxon>Ploettnerulaceae</taxon>
        <taxon>Oculimacula</taxon>
    </lineage>
</organism>
<sequence>MNPNNPTPKNERSLKPIKKDKGGAVTKELPDLSFDIRYLIWIETFRDNTRVVFSKAVVKAGFEFIHHAALERSRVDEFIVDLIPTTMPVAEIAATLFQSEMSDPTFLKRILETERKELYDRKNITFIGDILDVFQPLGDEHEGRAQVYHHWSNFRPRDANMKLLGDLEEDRQILRLMSEPPRLQIGRGSTINKLAFYAFPRGGDKRCGSMASFWPEKALLEVIRGLRSLKTLYLVLDTRTIFNHGLSPSTRFVSGATSLKQASMKSQDLRSAVMSQYQLAWALKAMVLKDIRESNIDLAIEISDIAKETTLVAACLGFWMYKSCNGICEAGEGFTGNEQDNCRAVTSC</sequence>
<dbReference type="Proteomes" id="UP001595075">
    <property type="component" value="Unassembled WGS sequence"/>
</dbReference>
<evidence type="ECO:0000313" key="3">
    <source>
        <dbReference type="Proteomes" id="UP001595075"/>
    </source>
</evidence>
<dbReference type="EMBL" id="JAZHXI010000010">
    <property type="protein sequence ID" value="KAL2066978.1"/>
    <property type="molecule type" value="Genomic_DNA"/>
</dbReference>
<accession>A0ABR4CAL5</accession>
<feature type="region of interest" description="Disordered" evidence="1">
    <location>
        <begin position="1"/>
        <end position="20"/>
    </location>
</feature>
<evidence type="ECO:0000313" key="2">
    <source>
        <dbReference type="EMBL" id="KAL2066978.1"/>
    </source>
</evidence>
<evidence type="ECO:0000256" key="1">
    <source>
        <dbReference type="SAM" id="MobiDB-lite"/>
    </source>
</evidence>
<name>A0ABR4CAL5_9HELO</name>
<proteinExistence type="predicted"/>
<reference evidence="2 3" key="1">
    <citation type="journal article" date="2024" name="Commun. Biol.">
        <title>Comparative genomic analysis of thermophilic fungi reveals convergent evolutionary adaptations and gene losses.</title>
        <authorList>
            <person name="Steindorff A.S."/>
            <person name="Aguilar-Pontes M.V."/>
            <person name="Robinson A.J."/>
            <person name="Andreopoulos B."/>
            <person name="LaButti K."/>
            <person name="Kuo A."/>
            <person name="Mondo S."/>
            <person name="Riley R."/>
            <person name="Otillar R."/>
            <person name="Haridas S."/>
            <person name="Lipzen A."/>
            <person name="Grimwood J."/>
            <person name="Schmutz J."/>
            <person name="Clum A."/>
            <person name="Reid I.D."/>
            <person name="Moisan M.C."/>
            <person name="Butler G."/>
            <person name="Nguyen T.T.M."/>
            <person name="Dewar K."/>
            <person name="Conant G."/>
            <person name="Drula E."/>
            <person name="Henrissat B."/>
            <person name="Hansel C."/>
            <person name="Singer S."/>
            <person name="Hutchinson M.I."/>
            <person name="de Vries R.P."/>
            <person name="Natvig D.O."/>
            <person name="Powell A.J."/>
            <person name="Tsang A."/>
            <person name="Grigoriev I.V."/>
        </authorList>
    </citation>
    <scope>NUCLEOTIDE SEQUENCE [LARGE SCALE GENOMIC DNA]</scope>
    <source>
        <strain evidence="2 3">CBS 494.80</strain>
    </source>
</reference>